<dbReference type="AlphaFoldDB" id="A0A090L228"/>
<sequence>MLAEKMCFTISSSPTQKKLCKNNSMESSPNSITCKSRTNTKKPSIQAIYTNKFKLTDEYLGIRYDTNLHKDLLLITAFNNRKLYGK</sequence>
<name>A0A090L228_STRRB</name>
<evidence type="ECO:0000313" key="3">
    <source>
        <dbReference type="WBParaSite" id="SRAE_0000066050.1"/>
    </source>
</evidence>
<dbReference type="RefSeq" id="XP_024500748.1">
    <property type="nucleotide sequence ID" value="XM_024646580.1"/>
</dbReference>
<keyword evidence="2" id="KW-1185">Reference proteome</keyword>
<evidence type="ECO:0000313" key="2">
    <source>
        <dbReference type="Proteomes" id="UP000035682"/>
    </source>
</evidence>
<organism evidence="1">
    <name type="scientific">Strongyloides ratti</name>
    <name type="common">Parasitic roundworm</name>
    <dbReference type="NCBI Taxonomy" id="34506"/>
    <lineage>
        <taxon>Eukaryota</taxon>
        <taxon>Metazoa</taxon>
        <taxon>Ecdysozoa</taxon>
        <taxon>Nematoda</taxon>
        <taxon>Chromadorea</taxon>
        <taxon>Rhabditida</taxon>
        <taxon>Tylenchina</taxon>
        <taxon>Panagrolaimomorpha</taxon>
        <taxon>Strongyloidoidea</taxon>
        <taxon>Strongyloididae</taxon>
        <taxon>Strongyloides</taxon>
    </lineage>
</organism>
<reference evidence="2" key="1">
    <citation type="submission" date="2014-09" db="EMBL/GenBank/DDBJ databases">
        <authorList>
            <person name="Martin A.A."/>
        </authorList>
    </citation>
    <scope>NUCLEOTIDE SEQUENCE</scope>
    <source>
        <strain evidence="2">ED321</strain>
    </source>
</reference>
<dbReference type="CTD" id="36373907"/>
<dbReference type="WBParaSite" id="SRAE_0000066050.1">
    <property type="protein sequence ID" value="SRAE_0000066050.1"/>
    <property type="gene ID" value="WBGene00256409"/>
</dbReference>
<proteinExistence type="predicted"/>
<dbReference type="GeneID" id="36373907"/>
<evidence type="ECO:0000313" key="4">
    <source>
        <dbReference type="WormBase" id="SRAE_0000066050"/>
    </source>
</evidence>
<gene>
    <name evidence="1 3 4" type="ORF">SRAE_0000066050</name>
</gene>
<reference evidence="1" key="2">
    <citation type="submission" date="2014-09" db="EMBL/GenBank/DDBJ databases">
        <authorList>
            <person name="Aslett A.Martin."/>
        </authorList>
    </citation>
    <scope>NUCLEOTIDE SEQUENCE</scope>
    <source>
        <strain evidence="1">ED321 Heterogonic</strain>
    </source>
</reference>
<reference evidence="3" key="3">
    <citation type="submission" date="2020-12" db="UniProtKB">
        <authorList>
            <consortium name="WormBaseParasite"/>
        </authorList>
    </citation>
    <scope>IDENTIFICATION</scope>
</reference>
<accession>A0A090L228</accession>
<evidence type="ECO:0000313" key="1">
    <source>
        <dbReference type="EMBL" id="CEF61539.1"/>
    </source>
</evidence>
<dbReference type="Proteomes" id="UP000035682">
    <property type="component" value="Unplaced"/>
</dbReference>
<protein>
    <submittedName>
        <fullName evidence="1 3">Uncharacterized protein</fullName>
    </submittedName>
</protein>
<dbReference type="EMBL" id="LN609410">
    <property type="protein sequence ID" value="CEF61539.1"/>
    <property type="molecule type" value="Genomic_DNA"/>
</dbReference>
<dbReference type="WormBase" id="SRAE_0000066050">
    <property type="protein sequence ID" value="SRP01833"/>
    <property type="gene ID" value="WBGene00256409"/>
</dbReference>